<feature type="transmembrane region" description="Helical" evidence="6">
    <location>
        <begin position="197"/>
        <end position="217"/>
    </location>
</feature>
<keyword evidence="4 6" id="KW-0472">Membrane</keyword>
<organism evidence="8 9">
    <name type="scientific">Prorocentrum cordatum</name>
    <dbReference type="NCBI Taxonomy" id="2364126"/>
    <lineage>
        <taxon>Eukaryota</taxon>
        <taxon>Sar</taxon>
        <taxon>Alveolata</taxon>
        <taxon>Dinophyceae</taxon>
        <taxon>Prorocentrales</taxon>
        <taxon>Prorocentraceae</taxon>
        <taxon>Prorocentrum</taxon>
    </lineage>
</organism>
<dbReference type="EMBL" id="CAUYUJ010017146">
    <property type="protein sequence ID" value="CAK0872190.1"/>
    <property type="molecule type" value="Genomic_DNA"/>
</dbReference>
<dbReference type="SUPFAM" id="SSF52091">
    <property type="entry name" value="SpoIIaa-like"/>
    <property type="match status" value="1"/>
</dbReference>
<feature type="transmembrane region" description="Helical" evidence="6">
    <location>
        <begin position="158"/>
        <end position="177"/>
    </location>
</feature>
<dbReference type="Pfam" id="PF00916">
    <property type="entry name" value="Sulfate_transp"/>
    <property type="match status" value="1"/>
</dbReference>
<sequence length="739" mass="80796">MRQRLLSRDSPDDERRETRPQQSLRQRVGRWLPITVWLPAYNWSQNGLQDVFGSLTLGCILIAQSLAHADLCGVHLIHGPYSCIVPPLLYAAFGTCIHASVGTGGLVSLLTGEQLKPVGDEETRTRAGAIFTAEVGIILTIMAVLRLSFLVRFLSRPALSGFVTGSALLIIRSQLVPALGMPERIEGLRAIFSNLELVNPGTVGISIAAFLFIRYVPKYKNEDVRERVGEDTASRRMRKIKRVVLKPVGEFKELIALILTAAFCHSYAKDLNITTVGAVPARVPSGLPHPALPVVTHEDAALAKELLPGAFLVAMVTFLSSFAGAKKFSMVDGYALDATSELLALGLANLGGSFYGAVPVQIGLSRLGISRSVGIQTQLGANVGVAAVISMALLALSPCLFYVPRCVLSCIILNAASHLTEFREATALYRMFPKWSHRKDFAVWLVAFLATIGLGALKGICFAVVVSLVILVYRVAEPPVHILGRVGNKDRWFSTDRTDAQARPGMLVVRVDGPLFYANAESIEETMSHMELDETDRGNPIRAVVFSASAVTFIDSTGLQVLQSMIIAHAERGVPFLIANAMGKALKLIEREVSAMIKSRSKASTERSSATWALLQQYMEKTLFEDTVSVAVDFLDEMLQTESVVARCSLDSQNSLAKKASSTSIEVVQEPMEDLEEETDYVEGVARFHPLVESSRYQSNPSLYRLDKPRGSFSHRRVSSDVQTSSADRQQEFTRRVSQ</sequence>
<evidence type="ECO:0000256" key="3">
    <source>
        <dbReference type="ARBA" id="ARBA00022989"/>
    </source>
</evidence>
<dbReference type="Pfam" id="PF01740">
    <property type="entry name" value="STAS"/>
    <property type="match status" value="1"/>
</dbReference>
<comment type="subcellular location">
    <subcellularLocation>
        <location evidence="1">Membrane</location>
        <topology evidence="1">Multi-pass membrane protein</topology>
    </subcellularLocation>
</comment>
<feature type="domain" description="STAS" evidence="7">
    <location>
        <begin position="496"/>
        <end position="591"/>
    </location>
</feature>
<evidence type="ECO:0000259" key="7">
    <source>
        <dbReference type="PROSITE" id="PS50801"/>
    </source>
</evidence>
<dbReference type="InterPro" id="IPR002645">
    <property type="entry name" value="STAS_dom"/>
</dbReference>
<evidence type="ECO:0000256" key="2">
    <source>
        <dbReference type="ARBA" id="ARBA00022692"/>
    </source>
</evidence>
<gene>
    <name evidence="8" type="ORF">PCOR1329_LOCUS57732</name>
</gene>
<evidence type="ECO:0000256" key="6">
    <source>
        <dbReference type="SAM" id="Phobius"/>
    </source>
</evidence>
<feature type="transmembrane region" description="Helical" evidence="6">
    <location>
        <begin position="343"/>
        <end position="367"/>
    </location>
</feature>
<feature type="transmembrane region" description="Helical" evidence="6">
    <location>
        <begin position="130"/>
        <end position="151"/>
    </location>
</feature>
<feature type="transmembrane region" description="Helical" evidence="6">
    <location>
        <begin position="441"/>
        <end position="473"/>
    </location>
</feature>
<dbReference type="Proteomes" id="UP001189429">
    <property type="component" value="Unassembled WGS sequence"/>
</dbReference>
<dbReference type="InterPro" id="IPR001902">
    <property type="entry name" value="SLC26A/SulP_fam"/>
</dbReference>
<dbReference type="InterPro" id="IPR011547">
    <property type="entry name" value="SLC26A/SulP_dom"/>
</dbReference>
<feature type="transmembrane region" description="Helical" evidence="6">
    <location>
        <begin position="379"/>
        <end position="396"/>
    </location>
</feature>
<evidence type="ECO:0000256" key="1">
    <source>
        <dbReference type="ARBA" id="ARBA00004141"/>
    </source>
</evidence>
<feature type="region of interest" description="Disordered" evidence="5">
    <location>
        <begin position="699"/>
        <end position="739"/>
    </location>
</feature>
<feature type="region of interest" description="Disordered" evidence="5">
    <location>
        <begin position="1"/>
        <end position="22"/>
    </location>
</feature>
<dbReference type="PANTHER" id="PTHR11814">
    <property type="entry name" value="SULFATE TRANSPORTER"/>
    <property type="match status" value="1"/>
</dbReference>
<comment type="caution">
    <text evidence="8">The sequence shown here is derived from an EMBL/GenBank/DDBJ whole genome shotgun (WGS) entry which is preliminary data.</text>
</comment>
<feature type="compositionally biased region" description="Basic and acidic residues" evidence="5">
    <location>
        <begin position="729"/>
        <end position="739"/>
    </location>
</feature>
<name>A0ABN9VHB1_9DINO</name>
<feature type="compositionally biased region" description="Basic and acidic residues" evidence="5">
    <location>
        <begin position="1"/>
        <end position="19"/>
    </location>
</feature>
<feature type="transmembrane region" description="Helical" evidence="6">
    <location>
        <begin position="88"/>
        <end position="110"/>
    </location>
</feature>
<dbReference type="InterPro" id="IPR036513">
    <property type="entry name" value="STAS_dom_sf"/>
</dbReference>
<evidence type="ECO:0000256" key="5">
    <source>
        <dbReference type="SAM" id="MobiDB-lite"/>
    </source>
</evidence>
<reference evidence="8" key="1">
    <citation type="submission" date="2023-10" db="EMBL/GenBank/DDBJ databases">
        <authorList>
            <person name="Chen Y."/>
            <person name="Shah S."/>
            <person name="Dougan E. K."/>
            <person name="Thang M."/>
            <person name="Chan C."/>
        </authorList>
    </citation>
    <scope>NUCLEOTIDE SEQUENCE [LARGE SCALE GENOMIC DNA]</scope>
</reference>
<dbReference type="PROSITE" id="PS50801">
    <property type="entry name" value="STAS"/>
    <property type="match status" value="1"/>
</dbReference>
<evidence type="ECO:0000313" key="9">
    <source>
        <dbReference type="Proteomes" id="UP001189429"/>
    </source>
</evidence>
<dbReference type="CDD" id="cd07042">
    <property type="entry name" value="STAS_SulP_like_sulfate_transporter"/>
    <property type="match status" value="1"/>
</dbReference>
<keyword evidence="3 6" id="KW-1133">Transmembrane helix</keyword>
<dbReference type="Gene3D" id="3.30.750.24">
    <property type="entry name" value="STAS domain"/>
    <property type="match status" value="1"/>
</dbReference>
<evidence type="ECO:0000313" key="8">
    <source>
        <dbReference type="EMBL" id="CAK0872190.1"/>
    </source>
</evidence>
<keyword evidence="9" id="KW-1185">Reference proteome</keyword>
<feature type="transmembrane region" description="Helical" evidence="6">
    <location>
        <begin position="306"/>
        <end position="323"/>
    </location>
</feature>
<accession>A0ABN9VHB1</accession>
<evidence type="ECO:0000256" key="4">
    <source>
        <dbReference type="ARBA" id="ARBA00023136"/>
    </source>
</evidence>
<protein>
    <recommendedName>
        <fullName evidence="7">STAS domain-containing protein</fullName>
    </recommendedName>
</protein>
<keyword evidence="2 6" id="KW-0812">Transmembrane</keyword>
<proteinExistence type="predicted"/>